<keyword evidence="1" id="KW-0233">DNA recombination</keyword>
<dbReference type="InterPro" id="IPR013762">
    <property type="entry name" value="Integrase-like_cat_sf"/>
</dbReference>
<dbReference type="InterPro" id="IPR050090">
    <property type="entry name" value="Tyrosine_recombinase_XerCD"/>
</dbReference>
<keyword evidence="4" id="KW-1185">Reference proteome</keyword>
<organism evidence="3 4">
    <name type="scientific">Micromonospora parastrephiae</name>
    <dbReference type="NCBI Taxonomy" id="2806101"/>
    <lineage>
        <taxon>Bacteria</taxon>
        <taxon>Bacillati</taxon>
        <taxon>Actinomycetota</taxon>
        <taxon>Actinomycetes</taxon>
        <taxon>Micromonosporales</taxon>
        <taxon>Micromonosporaceae</taxon>
        <taxon>Micromonospora</taxon>
    </lineage>
</organism>
<dbReference type="InterPro" id="IPR011010">
    <property type="entry name" value="DNA_brk_join_enz"/>
</dbReference>
<dbReference type="PROSITE" id="PS51898">
    <property type="entry name" value="TYR_RECOMBINASE"/>
    <property type="match status" value="1"/>
</dbReference>
<gene>
    <name evidence="3" type="ORF">JNW91_00505</name>
</gene>
<dbReference type="Proteomes" id="UP000601027">
    <property type="component" value="Unassembled WGS sequence"/>
</dbReference>
<evidence type="ECO:0000259" key="2">
    <source>
        <dbReference type="PROSITE" id="PS51898"/>
    </source>
</evidence>
<sequence>MRSDLRLREPMRAPRALTEAEVASFIGGCAHLRDRVLVTLLNEAGLRIGEALGLRHEDIRTADGVVDVRARDNANGARAKTWERQVPVDWGWFRLHAEYLHREYGDLDSDYVFVGLWSRPVGRPLTYGAVADLFTRLSRATGVVATPHTFRHTYATRLLRAGVKAEIVQKLLGHASVSTTIDTYAHLTIEDVRHELHRAGLLSETETP</sequence>
<proteinExistence type="predicted"/>
<dbReference type="SUPFAM" id="SSF56349">
    <property type="entry name" value="DNA breaking-rejoining enzymes"/>
    <property type="match status" value="1"/>
</dbReference>
<evidence type="ECO:0000256" key="1">
    <source>
        <dbReference type="ARBA" id="ARBA00023172"/>
    </source>
</evidence>
<evidence type="ECO:0000313" key="3">
    <source>
        <dbReference type="EMBL" id="MBM0230483.1"/>
    </source>
</evidence>
<accession>A0ABS1XMK8</accession>
<dbReference type="Pfam" id="PF00589">
    <property type="entry name" value="Phage_integrase"/>
    <property type="match status" value="1"/>
</dbReference>
<evidence type="ECO:0000313" key="4">
    <source>
        <dbReference type="Proteomes" id="UP000601027"/>
    </source>
</evidence>
<protein>
    <submittedName>
        <fullName evidence="3">Tyrosine-type recombinase/integrase</fullName>
    </submittedName>
</protein>
<dbReference type="Gene3D" id="1.10.443.10">
    <property type="entry name" value="Intergrase catalytic core"/>
    <property type="match status" value="1"/>
</dbReference>
<comment type="caution">
    <text evidence="3">The sequence shown here is derived from an EMBL/GenBank/DDBJ whole genome shotgun (WGS) entry which is preliminary data.</text>
</comment>
<dbReference type="PANTHER" id="PTHR30349">
    <property type="entry name" value="PHAGE INTEGRASE-RELATED"/>
    <property type="match status" value="1"/>
</dbReference>
<feature type="domain" description="Tyr recombinase" evidence="2">
    <location>
        <begin position="12"/>
        <end position="197"/>
    </location>
</feature>
<name>A0ABS1XMK8_9ACTN</name>
<dbReference type="InterPro" id="IPR002104">
    <property type="entry name" value="Integrase_catalytic"/>
</dbReference>
<dbReference type="EMBL" id="JAEVHM010000001">
    <property type="protein sequence ID" value="MBM0230483.1"/>
    <property type="molecule type" value="Genomic_DNA"/>
</dbReference>
<reference evidence="3 4" key="1">
    <citation type="submission" date="2021-01" db="EMBL/GenBank/DDBJ databases">
        <title>Draft genome sequence of Micromonospora sp. strain STR1_7.</title>
        <authorList>
            <person name="Karlyshev A."/>
            <person name="Jawad R."/>
        </authorList>
    </citation>
    <scope>NUCLEOTIDE SEQUENCE [LARGE SCALE GENOMIC DNA]</scope>
    <source>
        <strain evidence="3 4">STR1-7</strain>
    </source>
</reference>